<dbReference type="Gene3D" id="1.10.10.10">
    <property type="entry name" value="Winged helix-like DNA-binding domain superfamily/Winged helix DNA-binding domain"/>
    <property type="match status" value="1"/>
</dbReference>
<dbReference type="InterPro" id="IPR036388">
    <property type="entry name" value="WH-like_DNA-bd_sf"/>
</dbReference>
<evidence type="ECO:0000256" key="1">
    <source>
        <dbReference type="ARBA" id="ARBA00009437"/>
    </source>
</evidence>
<dbReference type="Pfam" id="PF00126">
    <property type="entry name" value="HTH_1"/>
    <property type="match status" value="1"/>
</dbReference>
<feature type="domain" description="HTH lysR-type" evidence="5">
    <location>
        <begin position="1"/>
        <end position="58"/>
    </location>
</feature>
<dbReference type="InterPro" id="IPR036390">
    <property type="entry name" value="WH_DNA-bd_sf"/>
</dbReference>
<dbReference type="Proteomes" id="UP000654345">
    <property type="component" value="Unassembled WGS sequence"/>
</dbReference>
<name>A0ABQ3UUJ6_9CHLR</name>
<accession>A0ABQ3UUJ6</accession>
<comment type="caution">
    <text evidence="6">The sequence shown here is derived from an EMBL/GenBank/DDBJ whole genome shotgun (WGS) entry which is preliminary data.</text>
</comment>
<organism evidence="6 7">
    <name type="scientific">Ktedonobacter robiniae</name>
    <dbReference type="NCBI Taxonomy" id="2778365"/>
    <lineage>
        <taxon>Bacteria</taxon>
        <taxon>Bacillati</taxon>
        <taxon>Chloroflexota</taxon>
        <taxon>Ktedonobacteria</taxon>
        <taxon>Ktedonobacterales</taxon>
        <taxon>Ktedonobacteraceae</taxon>
        <taxon>Ktedonobacter</taxon>
    </lineage>
</organism>
<proteinExistence type="inferred from homology"/>
<comment type="similarity">
    <text evidence="1">Belongs to the LysR transcriptional regulatory family.</text>
</comment>
<evidence type="ECO:0000256" key="4">
    <source>
        <dbReference type="ARBA" id="ARBA00023163"/>
    </source>
</evidence>
<dbReference type="PRINTS" id="PR00039">
    <property type="entry name" value="HTHLYSR"/>
</dbReference>
<dbReference type="InterPro" id="IPR000847">
    <property type="entry name" value="LysR_HTH_N"/>
</dbReference>
<evidence type="ECO:0000256" key="2">
    <source>
        <dbReference type="ARBA" id="ARBA00023015"/>
    </source>
</evidence>
<protein>
    <recommendedName>
        <fullName evidence="5">HTH lysR-type domain-containing protein</fullName>
    </recommendedName>
</protein>
<keyword evidence="3" id="KW-0238">DNA-binding</keyword>
<evidence type="ECO:0000313" key="7">
    <source>
        <dbReference type="Proteomes" id="UP000654345"/>
    </source>
</evidence>
<gene>
    <name evidence="6" type="ORF">KSB_48150</name>
</gene>
<keyword evidence="2" id="KW-0805">Transcription regulation</keyword>
<dbReference type="PANTHER" id="PTHR30346:SF28">
    <property type="entry name" value="HTH-TYPE TRANSCRIPTIONAL REGULATOR CYNR"/>
    <property type="match status" value="1"/>
</dbReference>
<sequence>MELLQLKYFLTVARLEHMTRAAEELGIAQPPLSQTIARLEEELGVPLFDRLGRNIQRLEQSGRKFAPTHTVAREENAAFHISKTGTTLSFRLRPNLGTFSTAKTPSECWGIPCHVTDPIPDLE</sequence>
<reference evidence="6 7" key="1">
    <citation type="journal article" date="2021" name="Int. J. Syst. Evol. Microbiol.">
        <title>Reticulibacter mediterranei gen. nov., sp. nov., within the new family Reticulibacteraceae fam. nov., and Ktedonospora formicarum gen. nov., sp. nov., Ktedonobacter robiniae sp. nov., Dictyobacter formicarum sp. nov. and Dictyobacter arantiisoli sp. nov., belonging to the class Ktedonobacteria.</title>
        <authorList>
            <person name="Yabe S."/>
            <person name="Zheng Y."/>
            <person name="Wang C.M."/>
            <person name="Sakai Y."/>
            <person name="Abe K."/>
            <person name="Yokota A."/>
            <person name="Donadio S."/>
            <person name="Cavaletti L."/>
            <person name="Monciardini P."/>
        </authorList>
    </citation>
    <scope>NUCLEOTIDE SEQUENCE [LARGE SCALE GENOMIC DNA]</scope>
    <source>
        <strain evidence="6 7">SOSP1-30</strain>
    </source>
</reference>
<dbReference type="PROSITE" id="PS50931">
    <property type="entry name" value="HTH_LYSR"/>
    <property type="match status" value="1"/>
</dbReference>
<dbReference type="EMBL" id="BNJG01000002">
    <property type="protein sequence ID" value="GHO56340.1"/>
    <property type="molecule type" value="Genomic_DNA"/>
</dbReference>
<dbReference type="SUPFAM" id="SSF46785">
    <property type="entry name" value="Winged helix' DNA-binding domain"/>
    <property type="match status" value="1"/>
</dbReference>
<evidence type="ECO:0000259" key="5">
    <source>
        <dbReference type="PROSITE" id="PS50931"/>
    </source>
</evidence>
<evidence type="ECO:0000313" key="6">
    <source>
        <dbReference type="EMBL" id="GHO56340.1"/>
    </source>
</evidence>
<evidence type="ECO:0000256" key="3">
    <source>
        <dbReference type="ARBA" id="ARBA00023125"/>
    </source>
</evidence>
<dbReference type="PANTHER" id="PTHR30346">
    <property type="entry name" value="TRANSCRIPTIONAL DUAL REGULATOR HCAR-RELATED"/>
    <property type="match status" value="1"/>
</dbReference>
<keyword evidence="7" id="KW-1185">Reference proteome</keyword>
<keyword evidence="4" id="KW-0804">Transcription</keyword>